<name>A0ABW5REL3_9BACL</name>
<evidence type="ECO:0000259" key="2">
    <source>
        <dbReference type="Pfam" id="PF17863"/>
    </source>
</evidence>
<dbReference type="Proteomes" id="UP001597497">
    <property type="component" value="Unassembled WGS sequence"/>
</dbReference>
<dbReference type="PANTHER" id="PTHR42759">
    <property type="entry name" value="MOXR FAMILY PROTEIN"/>
    <property type="match status" value="1"/>
</dbReference>
<sequence length="341" mass="38392">MERSVEKDWPLAEAPRELLERVINRVQQRFAGKRELIEKCMLSFVSGGHVLLEDVPGVGKTLLAQTIANALDMDFHRVQCTPDVMPADLTGYPIYHQPSHRFEFQKGPLHCNLLLADELNRTTPRTQSALLEAMGEGSISVDGTQMPLPVPFLVIATQNPSSFEGTYPLPEAQLDRFMMKLSLGYPDPDSEVRMLDQTDRLAERARQKRPILFREEFVQLMKQRAKVYVDPALKSYMVALVTQTRQHADISLGASPRATVQLLQCAQARAMLAGRSYAIPDDIRAMAPHVLAHRMVWHTRHAYTHQEAVAWMSELVHAIPVPVFSASGVRSNRDVKQRVPG</sequence>
<evidence type="ECO:0000313" key="3">
    <source>
        <dbReference type="EMBL" id="MFD2673533.1"/>
    </source>
</evidence>
<dbReference type="InterPro" id="IPR041628">
    <property type="entry name" value="ChlI/MoxR_AAA_lid"/>
</dbReference>
<dbReference type="Gene3D" id="3.40.50.300">
    <property type="entry name" value="P-loop containing nucleotide triphosphate hydrolases"/>
    <property type="match status" value="1"/>
</dbReference>
<dbReference type="PIRSF" id="PIRSF002849">
    <property type="entry name" value="AAA_ATPase_chaperone_MoxR_prd"/>
    <property type="match status" value="1"/>
</dbReference>
<dbReference type="InterPro" id="IPR011703">
    <property type="entry name" value="ATPase_AAA-3"/>
</dbReference>
<dbReference type="Pfam" id="PF17863">
    <property type="entry name" value="AAA_lid_2"/>
    <property type="match status" value="1"/>
</dbReference>
<evidence type="ECO:0000259" key="1">
    <source>
        <dbReference type="Pfam" id="PF07726"/>
    </source>
</evidence>
<dbReference type="EMBL" id="JBHUMM010000045">
    <property type="protein sequence ID" value="MFD2673533.1"/>
    <property type="molecule type" value="Genomic_DNA"/>
</dbReference>
<dbReference type="InterPro" id="IPR050764">
    <property type="entry name" value="CbbQ/NirQ/NorQ/GpvN"/>
</dbReference>
<comment type="caution">
    <text evidence="3">The sequence shown here is derived from an EMBL/GenBank/DDBJ whole genome shotgun (WGS) entry which is preliminary data.</text>
</comment>
<organism evidence="3 4">
    <name type="scientific">Marinicrinis sediminis</name>
    <dbReference type="NCBI Taxonomy" id="1652465"/>
    <lineage>
        <taxon>Bacteria</taxon>
        <taxon>Bacillati</taxon>
        <taxon>Bacillota</taxon>
        <taxon>Bacilli</taxon>
        <taxon>Bacillales</taxon>
        <taxon>Paenibacillaceae</taxon>
    </lineage>
</organism>
<gene>
    <name evidence="3" type="ORF">ACFSUC_18450</name>
</gene>
<dbReference type="Pfam" id="PF07726">
    <property type="entry name" value="AAA_3"/>
    <property type="match status" value="1"/>
</dbReference>
<dbReference type="RefSeq" id="WP_379931122.1">
    <property type="nucleotide sequence ID" value="NZ_JBHUMM010000045.1"/>
</dbReference>
<feature type="domain" description="ChlI/MoxR AAA lid" evidence="2">
    <location>
        <begin position="243"/>
        <end position="300"/>
    </location>
</feature>
<dbReference type="Gene3D" id="1.10.8.80">
    <property type="entry name" value="Magnesium chelatase subunit I, C-Terminal domain"/>
    <property type="match status" value="1"/>
</dbReference>
<dbReference type="PANTHER" id="PTHR42759:SF5">
    <property type="entry name" value="METHANOL DEHYDROGENASE REGULATOR"/>
    <property type="match status" value="1"/>
</dbReference>
<accession>A0ABW5REL3</accession>
<dbReference type="CDD" id="cd00009">
    <property type="entry name" value="AAA"/>
    <property type="match status" value="1"/>
</dbReference>
<keyword evidence="4" id="KW-1185">Reference proteome</keyword>
<reference evidence="4" key="1">
    <citation type="journal article" date="2019" name="Int. J. Syst. Evol. Microbiol.">
        <title>The Global Catalogue of Microorganisms (GCM) 10K type strain sequencing project: providing services to taxonomists for standard genome sequencing and annotation.</title>
        <authorList>
            <consortium name="The Broad Institute Genomics Platform"/>
            <consortium name="The Broad Institute Genome Sequencing Center for Infectious Disease"/>
            <person name="Wu L."/>
            <person name="Ma J."/>
        </authorList>
    </citation>
    <scope>NUCLEOTIDE SEQUENCE [LARGE SCALE GENOMIC DNA]</scope>
    <source>
        <strain evidence="4">KCTC 33676</strain>
    </source>
</reference>
<dbReference type="InterPro" id="IPR027417">
    <property type="entry name" value="P-loop_NTPase"/>
</dbReference>
<dbReference type="SUPFAM" id="SSF52540">
    <property type="entry name" value="P-loop containing nucleoside triphosphate hydrolases"/>
    <property type="match status" value="1"/>
</dbReference>
<evidence type="ECO:0000313" key="4">
    <source>
        <dbReference type="Proteomes" id="UP001597497"/>
    </source>
</evidence>
<protein>
    <submittedName>
        <fullName evidence="3">AAA family ATPase</fullName>
    </submittedName>
</protein>
<feature type="domain" description="ATPase AAA-3" evidence="1">
    <location>
        <begin position="49"/>
        <end position="179"/>
    </location>
</feature>
<proteinExistence type="predicted"/>